<dbReference type="RefSeq" id="WP_114369203.1">
    <property type="nucleotide sequence ID" value="NZ_QPEX01000024.1"/>
</dbReference>
<name>A0A368KRR2_9BACT</name>
<gene>
    <name evidence="1" type="ORF">DTL42_13280</name>
</gene>
<dbReference type="AlphaFoldDB" id="A0A368KRR2"/>
<proteinExistence type="predicted"/>
<dbReference type="Proteomes" id="UP000253562">
    <property type="component" value="Unassembled WGS sequence"/>
</dbReference>
<protein>
    <submittedName>
        <fullName evidence="1">Uncharacterized protein</fullName>
    </submittedName>
</protein>
<evidence type="ECO:0000313" key="2">
    <source>
        <dbReference type="Proteomes" id="UP000253562"/>
    </source>
</evidence>
<evidence type="ECO:0000313" key="1">
    <source>
        <dbReference type="EMBL" id="RCS49491.1"/>
    </source>
</evidence>
<comment type="caution">
    <text evidence="1">The sequence shown here is derived from an EMBL/GenBank/DDBJ whole genome shotgun (WGS) entry which is preliminary data.</text>
</comment>
<sequence length="120" mass="13279">MESFTYTIRRVAGGRGHFARVQVGIAQDGSNPVEVPFDKSKLLPEWIDAAKSGIEFALHDLERNDRVVILSIDGSLADTFEDAVFCAAAVATFRLFDENARIELFDGEKWIVTDLGENTS</sequence>
<accession>A0A368KRR2</accession>
<dbReference type="EMBL" id="QPEX01000024">
    <property type="protein sequence ID" value="RCS49491.1"/>
    <property type="molecule type" value="Genomic_DNA"/>
</dbReference>
<reference evidence="1 2" key="1">
    <citation type="submission" date="2018-07" db="EMBL/GenBank/DDBJ databases">
        <title>Comparative genomes isolates from brazilian mangrove.</title>
        <authorList>
            <person name="De Araujo J.E."/>
            <person name="Taketani R.G."/>
            <person name="Silva M.C.P."/>
            <person name="Lourenco M.V."/>
            <person name="Oliveira V.M."/>
            <person name="Andreote F.D."/>
        </authorList>
    </citation>
    <scope>NUCLEOTIDE SEQUENCE [LARGE SCALE GENOMIC DNA]</scope>
    <source>
        <strain evidence="1 2">HEX PRIS-MGV</strain>
    </source>
</reference>
<organism evidence="1 2">
    <name type="scientific">Bremerella cremea</name>
    <dbReference type="NCBI Taxonomy" id="1031537"/>
    <lineage>
        <taxon>Bacteria</taxon>
        <taxon>Pseudomonadati</taxon>
        <taxon>Planctomycetota</taxon>
        <taxon>Planctomycetia</taxon>
        <taxon>Pirellulales</taxon>
        <taxon>Pirellulaceae</taxon>
        <taxon>Bremerella</taxon>
    </lineage>
</organism>
<dbReference type="OrthoDB" id="296623at2"/>